<dbReference type="EMBL" id="JGZI01000007">
    <property type="protein sequence ID" value="KFI83378.1"/>
    <property type="molecule type" value="Genomic_DNA"/>
</dbReference>
<dbReference type="GO" id="GO:0000271">
    <property type="term" value="P:polysaccharide biosynthetic process"/>
    <property type="evidence" value="ECO:0007669"/>
    <property type="project" value="InterPro"/>
</dbReference>
<keyword evidence="9" id="KW-0808">Transferase</keyword>
<name>A0A087CJC8_9BIFI</name>
<keyword evidence="3 6" id="KW-0812">Transmembrane</keyword>
<comment type="subcellular location">
    <subcellularLocation>
        <location evidence="1">Membrane</location>
        <topology evidence="1">Multi-pass membrane protein</topology>
    </subcellularLocation>
</comment>
<feature type="transmembrane region" description="Helical" evidence="6">
    <location>
        <begin position="300"/>
        <end position="317"/>
    </location>
</feature>
<evidence type="ECO:0000256" key="3">
    <source>
        <dbReference type="ARBA" id="ARBA00022692"/>
    </source>
</evidence>
<dbReference type="PANTHER" id="PTHR48090">
    <property type="entry name" value="UNDECAPRENYL-PHOSPHATE 4-DEOXY-4-FORMAMIDO-L-ARABINOSE TRANSFERASE-RELATED"/>
    <property type="match status" value="1"/>
</dbReference>
<dbReference type="CDD" id="cd04179">
    <property type="entry name" value="DPM_DPG-synthase_like"/>
    <property type="match status" value="1"/>
</dbReference>
<evidence type="ECO:0000256" key="6">
    <source>
        <dbReference type="SAM" id="Phobius"/>
    </source>
</evidence>
<evidence type="ECO:0000256" key="1">
    <source>
        <dbReference type="ARBA" id="ARBA00004141"/>
    </source>
</evidence>
<feature type="domain" description="Glycosyltransferase 2-like" evidence="7">
    <location>
        <begin position="11"/>
        <end position="135"/>
    </location>
</feature>
<dbReference type="Pfam" id="PF04138">
    <property type="entry name" value="GtrA_DPMS_TM"/>
    <property type="match status" value="1"/>
</dbReference>
<comment type="caution">
    <text evidence="9">The sequence shown here is derived from an EMBL/GenBank/DDBJ whole genome shotgun (WGS) entry which is preliminary data.</text>
</comment>
<dbReference type="Pfam" id="PF00535">
    <property type="entry name" value="Glycos_transf_2"/>
    <property type="match status" value="1"/>
</dbReference>
<dbReference type="PANTHER" id="PTHR48090:SF6">
    <property type="entry name" value="SLR5056 PROTEIN"/>
    <property type="match status" value="1"/>
</dbReference>
<comment type="similarity">
    <text evidence="2">Belongs to the glycosyltransferase 2 family.</text>
</comment>
<keyword evidence="5 6" id="KW-0472">Membrane</keyword>
<dbReference type="Gene3D" id="3.90.550.10">
    <property type="entry name" value="Spore Coat Polysaccharide Biosynthesis Protein SpsA, Chain A"/>
    <property type="match status" value="1"/>
</dbReference>
<dbReference type="InterPro" id="IPR001173">
    <property type="entry name" value="Glyco_trans_2-like"/>
</dbReference>
<dbReference type="STRING" id="218140.BPSY_0473"/>
<keyword evidence="10" id="KW-1185">Reference proteome</keyword>
<evidence type="ECO:0000256" key="2">
    <source>
        <dbReference type="ARBA" id="ARBA00006739"/>
    </source>
</evidence>
<protein>
    <submittedName>
        <fullName evidence="9">Glysosyl transferase, family 2</fullName>
    </submittedName>
</protein>
<organism evidence="9 10">
    <name type="scientific">Bifidobacterium psychraerophilum</name>
    <dbReference type="NCBI Taxonomy" id="218140"/>
    <lineage>
        <taxon>Bacteria</taxon>
        <taxon>Bacillati</taxon>
        <taxon>Actinomycetota</taxon>
        <taxon>Actinomycetes</taxon>
        <taxon>Bifidobacteriales</taxon>
        <taxon>Bifidobacteriaceae</taxon>
        <taxon>Bifidobacterium</taxon>
    </lineage>
</organism>
<keyword evidence="4 6" id="KW-1133">Transmembrane helix</keyword>
<dbReference type="InterPro" id="IPR007267">
    <property type="entry name" value="GtrA_DPMS_TM"/>
</dbReference>
<dbReference type="SUPFAM" id="SSF53448">
    <property type="entry name" value="Nucleotide-diphospho-sugar transferases"/>
    <property type="match status" value="1"/>
</dbReference>
<feature type="transmembrane region" description="Helical" evidence="6">
    <location>
        <begin position="323"/>
        <end position="346"/>
    </location>
</feature>
<feature type="transmembrane region" description="Helical" evidence="6">
    <location>
        <begin position="228"/>
        <end position="255"/>
    </location>
</feature>
<evidence type="ECO:0000256" key="5">
    <source>
        <dbReference type="ARBA" id="ARBA00023136"/>
    </source>
</evidence>
<dbReference type="InterPro" id="IPR050256">
    <property type="entry name" value="Glycosyltransferase_2"/>
</dbReference>
<gene>
    <name evidence="9" type="ORF">BPSY_0473</name>
</gene>
<evidence type="ECO:0000313" key="9">
    <source>
        <dbReference type="EMBL" id="KFI83378.1"/>
    </source>
</evidence>
<proteinExistence type="inferred from homology"/>
<accession>A0A087CJC8</accession>
<dbReference type="GO" id="GO:0016740">
    <property type="term" value="F:transferase activity"/>
    <property type="evidence" value="ECO:0007669"/>
    <property type="project" value="UniProtKB-KW"/>
</dbReference>
<sequence length="363" mass="39625">MNPSERRCPIVLIPSLEPETALITYVERLRQQGFEHIIIIDDGSGDDYRHIFSALEQGGATLLVHEHNQGKGAAIKTGLRWIKEHAPQSFSIITVDSDGQHTVPDVVNMARAAAENPEALVLGQRDFSSTETPWKSSFGNKVATVAFAVLHHVHLADTQTGLRAFGQELLDDMLTLPGNGFEYETQMLVMAVKRQVPMVPVAISTVYENDNGGTHFHPVRDSISVIKALVGTLFSFSLSSLVCAGVDLGLAWALFAVPLVGLPMHGYTHILVATGLARVISIALNFLINRTLIFRHQASVWPSLVKYLALSATLIVLSSTGVYLLSLVGVAVALGKAICDCVLFFLSYRVQQSWVFASPRRSR</sequence>
<reference evidence="9 10" key="1">
    <citation type="submission" date="2014-03" db="EMBL/GenBank/DDBJ databases">
        <title>Genomics of Bifidobacteria.</title>
        <authorList>
            <person name="Ventura M."/>
            <person name="Milani C."/>
            <person name="Lugli G.A."/>
        </authorList>
    </citation>
    <scope>NUCLEOTIDE SEQUENCE [LARGE SCALE GENOMIC DNA]</scope>
    <source>
        <strain evidence="9 10">LMG 21775</strain>
    </source>
</reference>
<feature type="transmembrane region" description="Helical" evidence="6">
    <location>
        <begin position="267"/>
        <end position="288"/>
    </location>
</feature>
<dbReference type="InterPro" id="IPR029044">
    <property type="entry name" value="Nucleotide-diphossugar_trans"/>
</dbReference>
<evidence type="ECO:0000256" key="4">
    <source>
        <dbReference type="ARBA" id="ARBA00022989"/>
    </source>
</evidence>
<feature type="domain" description="GtrA/DPMS transmembrane" evidence="8">
    <location>
        <begin position="236"/>
        <end position="356"/>
    </location>
</feature>
<evidence type="ECO:0000259" key="7">
    <source>
        <dbReference type="Pfam" id="PF00535"/>
    </source>
</evidence>
<dbReference type="AlphaFoldDB" id="A0A087CJC8"/>
<dbReference type="eggNOG" id="COG0463">
    <property type="taxonomic scope" value="Bacteria"/>
</dbReference>
<evidence type="ECO:0000259" key="8">
    <source>
        <dbReference type="Pfam" id="PF04138"/>
    </source>
</evidence>
<evidence type="ECO:0000313" key="10">
    <source>
        <dbReference type="Proteomes" id="UP000029050"/>
    </source>
</evidence>
<dbReference type="Proteomes" id="UP000029050">
    <property type="component" value="Unassembled WGS sequence"/>
</dbReference>
<dbReference type="GO" id="GO:0016020">
    <property type="term" value="C:membrane"/>
    <property type="evidence" value="ECO:0007669"/>
    <property type="project" value="UniProtKB-SubCell"/>
</dbReference>